<evidence type="ECO:0000313" key="3">
    <source>
        <dbReference type="Proteomes" id="UP000324800"/>
    </source>
</evidence>
<sequence length="275" mass="31816">SRTTSTSTTHPFLYQLEDCKVTKNMYDIFNNNEKEKDKDNQQKQSNPLYPGKLQQRYDKMTKIHCAICIGRIYKGRTIPGQYYDIVKFLKKIVKDEKDSQIDILTSCLNSLSLLALNEANHTLILNDNFAFALSDIFEEEKQLKLKRKHGRSSNVDNQNREIRRSGISQQETAQQGRYGYDNESEREQRLVIDGQGRKMGLLSYYAIDLIHILVNKGESTSIDIIKIDVGIQLLKDVIPDEERYKDVDLSENINNRIERGIKLADIIEGIIRKLL</sequence>
<dbReference type="Proteomes" id="UP000324800">
    <property type="component" value="Unassembled WGS sequence"/>
</dbReference>
<dbReference type="EMBL" id="SNRW01008050">
    <property type="protein sequence ID" value="KAA6380194.1"/>
    <property type="molecule type" value="Genomic_DNA"/>
</dbReference>
<feature type="region of interest" description="Disordered" evidence="1">
    <location>
        <begin position="148"/>
        <end position="182"/>
    </location>
</feature>
<protein>
    <submittedName>
        <fullName evidence="2">Uncharacterized protein</fullName>
    </submittedName>
</protein>
<proteinExistence type="predicted"/>
<organism evidence="2 3">
    <name type="scientific">Streblomastix strix</name>
    <dbReference type="NCBI Taxonomy" id="222440"/>
    <lineage>
        <taxon>Eukaryota</taxon>
        <taxon>Metamonada</taxon>
        <taxon>Preaxostyla</taxon>
        <taxon>Oxymonadida</taxon>
        <taxon>Streblomastigidae</taxon>
        <taxon>Streblomastix</taxon>
    </lineage>
</organism>
<name>A0A5J4VCV3_9EUKA</name>
<reference evidence="2 3" key="1">
    <citation type="submission" date="2019-03" db="EMBL/GenBank/DDBJ databases">
        <title>Single cell metagenomics reveals metabolic interactions within the superorganism composed of flagellate Streblomastix strix and complex community of Bacteroidetes bacteria on its surface.</title>
        <authorList>
            <person name="Treitli S.C."/>
            <person name="Kolisko M."/>
            <person name="Husnik F."/>
            <person name="Keeling P."/>
            <person name="Hampl V."/>
        </authorList>
    </citation>
    <scope>NUCLEOTIDE SEQUENCE [LARGE SCALE GENOMIC DNA]</scope>
    <source>
        <strain evidence="2">ST1C</strain>
    </source>
</reference>
<feature type="non-terminal residue" evidence="2">
    <location>
        <position position="1"/>
    </location>
</feature>
<evidence type="ECO:0000256" key="1">
    <source>
        <dbReference type="SAM" id="MobiDB-lite"/>
    </source>
</evidence>
<accession>A0A5J4VCV3</accession>
<comment type="caution">
    <text evidence="2">The sequence shown here is derived from an EMBL/GenBank/DDBJ whole genome shotgun (WGS) entry which is preliminary data.</text>
</comment>
<evidence type="ECO:0000313" key="2">
    <source>
        <dbReference type="EMBL" id="KAA6380194.1"/>
    </source>
</evidence>
<dbReference type="AlphaFoldDB" id="A0A5J4VCV3"/>
<gene>
    <name evidence="2" type="ORF">EZS28_024278</name>
</gene>
<feature type="compositionally biased region" description="Polar residues" evidence="1">
    <location>
        <begin position="166"/>
        <end position="175"/>
    </location>
</feature>